<reference evidence="1 2" key="1">
    <citation type="submission" date="2017-03" db="EMBL/GenBank/DDBJ databases">
        <title>Genome Survey of Euroglyphus maynei.</title>
        <authorList>
            <person name="Arlian L.G."/>
            <person name="Morgan M.S."/>
            <person name="Rider S.D."/>
        </authorList>
    </citation>
    <scope>NUCLEOTIDE SEQUENCE [LARGE SCALE GENOMIC DNA]</scope>
    <source>
        <strain evidence="1">Arlian Lab</strain>
        <tissue evidence="1">Whole body</tissue>
    </source>
</reference>
<comment type="caution">
    <text evidence="1">The sequence shown here is derived from an EMBL/GenBank/DDBJ whole genome shotgun (WGS) entry which is preliminary data.</text>
</comment>
<dbReference type="InterPro" id="IPR024137">
    <property type="entry name" value="His_deAcase_cplx_SAP130"/>
</dbReference>
<dbReference type="GO" id="GO:0000122">
    <property type="term" value="P:negative regulation of transcription by RNA polymerase II"/>
    <property type="evidence" value="ECO:0007669"/>
    <property type="project" value="TreeGrafter"/>
</dbReference>
<feature type="non-terminal residue" evidence="1">
    <location>
        <position position="1"/>
    </location>
</feature>
<keyword evidence="2" id="KW-1185">Reference proteome</keyword>
<dbReference type="AlphaFoldDB" id="A0A1Y3BT83"/>
<evidence type="ECO:0000313" key="1">
    <source>
        <dbReference type="EMBL" id="OTF84199.1"/>
    </source>
</evidence>
<dbReference type="Proteomes" id="UP000194236">
    <property type="component" value="Unassembled WGS sequence"/>
</dbReference>
<dbReference type="GO" id="GO:0070822">
    <property type="term" value="C:Sin3-type complex"/>
    <property type="evidence" value="ECO:0007669"/>
    <property type="project" value="TreeGrafter"/>
</dbReference>
<gene>
    <name evidence="1" type="ORF">BLA29_000220</name>
</gene>
<evidence type="ECO:0000313" key="2">
    <source>
        <dbReference type="Proteomes" id="UP000194236"/>
    </source>
</evidence>
<organism evidence="1 2">
    <name type="scientific">Euroglyphus maynei</name>
    <name type="common">Mayne's house dust mite</name>
    <dbReference type="NCBI Taxonomy" id="6958"/>
    <lineage>
        <taxon>Eukaryota</taxon>
        <taxon>Metazoa</taxon>
        <taxon>Ecdysozoa</taxon>
        <taxon>Arthropoda</taxon>
        <taxon>Chelicerata</taxon>
        <taxon>Arachnida</taxon>
        <taxon>Acari</taxon>
        <taxon>Acariformes</taxon>
        <taxon>Sarcoptiformes</taxon>
        <taxon>Astigmata</taxon>
        <taxon>Psoroptidia</taxon>
        <taxon>Analgoidea</taxon>
        <taxon>Pyroglyphidae</taxon>
        <taxon>Pyroglyphinae</taxon>
        <taxon>Euroglyphus</taxon>
    </lineage>
</organism>
<protein>
    <submittedName>
        <fullName evidence="1">Uncharacterized protein</fullName>
    </submittedName>
</protein>
<accession>A0A1Y3BT83</accession>
<sequence length="213" mass="25176">NNNNNNNNDPQQQLCLKETDYKDLHEQQQQPKGMHIKKPRLSIINYYSNGKLPQFSSYNDVKPKNDKKLTLQDLLNDVRKQNEWKDIVLTDQCKKLADDEESFTLKRLELLLSTLENEISPFSKCAAMTTLYDEIDNPKQQQQQQRTSKINCIDRKCVRINDIIRANIQRSKVLCEHFMDCNQIIQRVTYEHKDKVTNLTKRLNNKRSSNYSK</sequence>
<dbReference type="PANTHER" id="PTHR13497:SF3">
    <property type="entry name" value="HISTONE DEACETYLASE COMPLEX SUBUNIT SAP130"/>
    <property type="match status" value="1"/>
</dbReference>
<dbReference type="OrthoDB" id="10048604at2759"/>
<proteinExistence type="predicted"/>
<dbReference type="EMBL" id="MUJZ01000221">
    <property type="protein sequence ID" value="OTF84199.1"/>
    <property type="molecule type" value="Genomic_DNA"/>
</dbReference>
<dbReference type="PANTHER" id="PTHR13497">
    <property type="entry name" value="HISTONE DEACETYLASE COMPLEX SUBUNIT SAP130"/>
    <property type="match status" value="1"/>
</dbReference>
<name>A0A1Y3BT83_EURMA</name>